<evidence type="ECO:0000313" key="1">
    <source>
        <dbReference type="EMBL" id="AAM72241.1"/>
    </source>
</evidence>
<accession>Q8KDN9</accession>
<sequence length="47" mass="4897">MAGVSVSEKYTTAFFGYETGYLRSGAVFQRGGASGGPAFCRGVTLLK</sequence>
<reference evidence="1 2" key="1">
    <citation type="journal article" date="2002" name="Proc. Natl. Acad. Sci. U.S.A.">
        <title>The complete genome sequence of Chlorobium tepidum TLS, a photosynthetic, anaerobic, green-sulfur bacterium.</title>
        <authorList>
            <person name="Eisen J.A."/>
            <person name="Nelson K.E."/>
            <person name="Paulsen I.T."/>
            <person name="Heidelberg J.F."/>
            <person name="Wu M."/>
            <person name="Dodson R.J."/>
            <person name="Deboy R."/>
            <person name="Gwinn M.L."/>
            <person name="Nelson W.C."/>
            <person name="Haft D.H."/>
            <person name="Hickey E.K."/>
            <person name="Peterson J.D."/>
            <person name="Durkin A.S."/>
            <person name="Kolonay J.L."/>
            <person name="Yang F."/>
            <person name="Holt I."/>
            <person name="Umayam L.A."/>
            <person name="Mason T."/>
            <person name="Brenner M."/>
            <person name="Shea T.P."/>
            <person name="Parksey D."/>
            <person name="Nierman W.C."/>
            <person name="Feldblyum T.V."/>
            <person name="Hansen C.L."/>
            <person name="Craven M.B."/>
            <person name="Radune D."/>
            <person name="Vamathevan J."/>
            <person name="Khouri H."/>
            <person name="White O."/>
            <person name="Gruber T.M."/>
            <person name="Ketchum K.A."/>
            <person name="Venter J.C."/>
            <person name="Tettelin H."/>
            <person name="Bryant D.A."/>
            <person name="Fraser C.M."/>
        </authorList>
    </citation>
    <scope>NUCLEOTIDE SEQUENCE [LARGE SCALE GENOMIC DNA]</scope>
    <source>
        <strain evidence="2">ATCC 49652 / DSM 12025 / NBRC 103806 / TLS</strain>
    </source>
</reference>
<protein>
    <submittedName>
        <fullName evidence="1">Uncharacterized protein</fullName>
    </submittedName>
</protein>
<keyword evidence="2" id="KW-1185">Reference proteome</keyword>
<organism evidence="1 2">
    <name type="scientific">Chlorobaculum tepidum (strain ATCC 49652 / DSM 12025 / NBRC 103806 / TLS)</name>
    <name type="common">Chlorobium tepidum</name>
    <dbReference type="NCBI Taxonomy" id="194439"/>
    <lineage>
        <taxon>Bacteria</taxon>
        <taxon>Pseudomonadati</taxon>
        <taxon>Chlorobiota</taxon>
        <taxon>Chlorobiia</taxon>
        <taxon>Chlorobiales</taxon>
        <taxon>Chlorobiaceae</taxon>
        <taxon>Chlorobaculum</taxon>
    </lineage>
</organism>
<proteinExistence type="predicted"/>
<gene>
    <name evidence="1" type="ordered locus">CT1006</name>
</gene>
<dbReference type="AlphaFoldDB" id="Q8KDN9"/>
<dbReference type="KEGG" id="cte:CT1006"/>
<dbReference type="HOGENOM" id="CLU_3166168_0_0_10"/>
<name>Q8KDN9_CHLTE</name>
<dbReference type="Proteomes" id="UP000001007">
    <property type="component" value="Chromosome"/>
</dbReference>
<dbReference type="EMBL" id="AE006470">
    <property type="protein sequence ID" value="AAM72241.1"/>
    <property type="molecule type" value="Genomic_DNA"/>
</dbReference>
<dbReference type="EnsemblBacteria" id="AAM72241">
    <property type="protein sequence ID" value="AAM72241"/>
    <property type="gene ID" value="CT1006"/>
</dbReference>
<evidence type="ECO:0000313" key="2">
    <source>
        <dbReference type="Proteomes" id="UP000001007"/>
    </source>
</evidence>
<dbReference type="STRING" id="194439.CT1006"/>
<dbReference type="OrthoDB" id="10014735at2"/>